<proteinExistence type="predicted"/>
<keyword evidence="4" id="KW-1185">Reference proteome</keyword>
<feature type="domain" description="Glycosyltransferase subfamily 4-like N-terminal" evidence="2">
    <location>
        <begin position="1"/>
        <end position="174"/>
    </location>
</feature>
<dbReference type="PANTHER" id="PTHR45947">
    <property type="entry name" value="SULFOQUINOVOSYL TRANSFERASE SQD2"/>
    <property type="match status" value="1"/>
</dbReference>
<sequence length="372" mass="42262">MEAHIENLTEGLVKRGHEVTIITASHPEGIEEENRDDIKIHYLDSEPKYFRRKFYKESAELFGKLDEDFDIVHSHSSLGAGYVKYCGDDTPFVVTDHGTPLNEIRTVLSGKYPLKYFLAMPFWTYRHFFVEPEVFESADRIISPSYQLRDDIISQYGIENEKNVVIPHGIDTEKYKPVSDVSEVRERYRVSEDEKVILSVGRMVKSKGYHILLKAFSEVVESLDAKLIMVGTGPDLSDFKELSDELGISDGVVFTGKVSDEDLIDLYTLADLFVHPTLWFSEVFGLVIAEAMACGTPVIASRIGGVPTVVDERGVGFLFDPGNEDELTEKILRILTDERLSSKFEANCREEVVKNFSLDRMIEDTIECYEEL</sequence>
<dbReference type="InterPro" id="IPR028098">
    <property type="entry name" value="Glyco_trans_4-like_N"/>
</dbReference>
<dbReference type="InterPro" id="IPR050194">
    <property type="entry name" value="Glycosyltransferase_grp1"/>
</dbReference>
<organism evidence="3 4">
    <name type="scientific">candidate division MSBL1 archaeon SCGC-AAA382F02</name>
    <dbReference type="NCBI Taxonomy" id="1698282"/>
    <lineage>
        <taxon>Archaea</taxon>
        <taxon>Methanobacteriati</taxon>
        <taxon>Methanobacteriota</taxon>
        <taxon>candidate division MSBL1</taxon>
    </lineage>
</organism>
<dbReference type="Gene3D" id="3.40.50.2000">
    <property type="entry name" value="Glycogen Phosphorylase B"/>
    <property type="match status" value="2"/>
</dbReference>
<evidence type="ECO:0000313" key="3">
    <source>
        <dbReference type="EMBL" id="KXB06253.1"/>
    </source>
</evidence>
<evidence type="ECO:0000259" key="1">
    <source>
        <dbReference type="Pfam" id="PF00534"/>
    </source>
</evidence>
<dbReference type="Pfam" id="PF13439">
    <property type="entry name" value="Glyco_transf_4"/>
    <property type="match status" value="1"/>
</dbReference>
<comment type="caution">
    <text evidence="3">The sequence shown here is derived from an EMBL/GenBank/DDBJ whole genome shotgun (WGS) entry which is preliminary data.</text>
</comment>
<name>A0A133VIH6_9EURY</name>
<dbReference type="AlphaFoldDB" id="A0A133VIH6"/>
<accession>A0A133VIH6</accession>
<dbReference type="EMBL" id="LHYG01000009">
    <property type="protein sequence ID" value="KXB06253.1"/>
    <property type="molecule type" value="Genomic_DNA"/>
</dbReference>
<dbReference type="GO" id="GO:0016757">
    <property type="term" value="F:glycosyltransferase activity"/>
    <property type="evidence" value="ECO:0007669"/>
    <property type="project" value="InterPro"/>
</dbReference>
<evidence type="ECO:0000313" key="4">
    <source>
        <dbReference type="Proteomes" id="UP000070491"/>
    </source>
</evidence>
<dbReference type="Pfam" id="PF00534">
    <property type="entry name" value="Glycos_transf_1"/>
    <property type="match status" value="1"/>
</dbReference>
<evidence type="ECO:0008006" key="5">
    <source>
        <dbReference type="Google" id="ProtNLM"/>
    </source>
</evidence>
<dbReference type="InterPro" id="IPR001296">
    <property type="entry name" value="Glyco_trans_1"/>
</dbReference>
<evidence type="ECO:0000259" key="2">
    <source>
        <dbReference type="Pfam" id="PF13439"/>
    </source>
</evidence>
<dbReference type="PANTHER" id="PTHR45947:SF3">
    <property type="entry name" value="SULFOQUINOVOSYL TRANSFERASE SQD2"/>
    <property type="match status" value="1"/>
</dbReference>
<protein>
    <recommendedName>
        <fullName evidence="5">Glycosyl transferase family 1</fullName>
    </recommendedName>
</protein>
<reference evidence="3 4" key="1">
    <citation type="journal article" date="2016" name="Sci. Rep.">
        <title>Metabolic traits of an uncultured archaeal lineage -MSBL1- from brine pools of the Red Sea.</title>
        <authorList>
            <person name="Mwirichia R."/>
            <person name="Alam I."/>
            <person name="Rashid M."/>
            <person name="Vinu M."/>
            <person name="Ba-Alawi W."/>
            <person name="Anthony Kamau A."/>
            <person name="Kamanda Ngugi D."/>
            <person name="Goker M."/>
            <person name="Klenk H.P."/>
            <person name="Bajic V."/>
            <person name="Stingl U."/>
        </authorList>
    </citation>
    <scope>NUCLEOTIDE SEQUENCE [LARGE SCALE GENOMIC DNA]</scope>
    <source>
        <strain evidence="3">SCGC-AAA382F02</strain>
    </source>
</reference>
<dbReference type="Proteomes" id="UP000070491">
    <property type="component" value="Unassembled WGS sequence"/>
</dbReference>
<gene>
    <name evidence="3" type="ORF">AKJ53_00965</name>
</gene>
<dbReference type="SUPFAM" id="SSF53756">
    <property type="entry name" value="UDP-Glycosyltransferase/glycogen phosphorylase"/>
    <property type="match status" value="1"/>
</dbReference>
<dbReference type="CDD" id="cd03801">
    <property type="entry name" value="GT4_PimA-like"/>
    <property type="match status" value="1"/>
</dbReference>
<feature type="domain" description="Glycosyl transferase family 1" evidence="1">
    <location>
        <begin position="183"/>
        <end position="350"/>
    </location>
</feature>